<keyword evidence="3" id="KW-1185">Reference proteome</keyword>
<organism evidence="2 3">
    <name type="scientific">Thalassospira povalilytica</name>
    <dbReference type="NCBI Taxonomy" id="732237"/>
    <lineage>
        <taxon>Bacteria</taxon>
        <taxon>Pseudomonadati</taxon>
        <taxon>Pseudomonadota</taxon>
        <taxon>Alphaproteobacteria</taxon>
        <taxon>Rhodospirillales</taxon>
        <taxon>Thalassospiraceae</taxon>
        <taxon>Thalassospira</taxon>
    </lineage>
</organism>
<dbReference type="EMBL" id="PGTS01000001">
    <property type="protein sequence ID" value="PKR52065.1"/>
    <property type="molecule type" value="Genomic_DNA"/>
</dbReference>
<proteinExistence type="predicted"/>
<gene>
    <name evidence="2" type="ORF">CU041_00075</name>
</gene>
<feature type="region of interest" description="Disordered" evidence="1">
    <location>
        <begin position="1"/>
        <end position="21"/>
    </location>
</feature>
<evidence type="ECO:0000313" key="3">
    <source>
        <dbReference type="Proteomes" id="UP000233365"/>
    </source>
</evidence>
<evidence type="ECO:0000313" key="2">
    <source>
        <dbReference type="EMBL" id="PKR52065.1"/>
    </source>
</evidence>
<sequence>MSADRTGDLKVPDWPGRRADDPGHDRIAAMLVLDIGNAPQWAGRVAREIEDVVTGTSSGWEMVMNAHILTVGKDKSGISSADDAMGDDPVEVATADLMAALAAWIERIEQGAS</sequence>
<protein>
    <submittedName>
        <fullName evidence="2">Uncharacterized protein</fullName>
    </submittedName>
</protein>
<dbReference type="Proteomes" id="UP000233365">
    <property type="component" value="Unassembled WGS sequence"/>
</dbReference>
<dbReference type="RefSeq" id="WP_101245246.1">
    <property type="nucleotide sequence ID" value="NZ_PGTS01000001.1"/>
</dbReference>
<comment type="caution">
    <text evidence="2">The sequence shown here is derived from an EMBL/GenBank/DDBJ whole genome shotgun (WGS) entry which is preliminary data.</text>
</comment>
<accession>A0ABX4RBU6</accession>
<name>A0ABX4RBU6_9PROT</name>
<reference evidence="2 3" key="1">
    <citation type="submission" date="2017-11" db="EMBL/GenBank/DDBJ databases">
        <title>Biodiversity and function of Thalassospira species in the particle-attached aromatic-hydrocarbon-degrading consortia from the surface seawater of the China South Sea.</title>
        <authorList>
            <person name="Dong C."/>
            <person name="Liu R."/>
            <person name="Shao Z."/>
        </authorList>
    </citation>
    <scope>NUCLEOTIDE SEQUENCE [LARGE SCALE GENOMIC DNA]</scope>
    <source>
        <strain evidence="2 3">139Z-12</strain>
    </source>
</reference>
<evidence type="ECO:0000256" key="1">
    <source>
        <dbReference type="SAM" id="MobiDB-lite"/>
    </source>
</evidence>